<accession>A0A9W7ZQ85</accession>
<evidence type="ECO:0000313" key="2">
    <source>
        <dbReference type="Proteomes" id="UP001150569"/>
    </source>
</evidence>
<name>A0A9W7ZQ85_9FUNG</name>
<evidence type="ECO:0000313" key="1">
    <source>
        <dbReference type="EMBL" id="KAJ1909962.1"/>
    </source>
</evidence>
<dbReference type="Proteomes" id="UP001150569">
    <property type="component" value="Unassembled WGS sequence"/>
</dbReference>
<reference evidence="1" key="1">
    <citation type="submission" date="2022-07" db="EMBL/GenBank/DDBJ databases">
        <title>Phylogenomic reconstructions and comparative analyses of Kickxellomycotina fungi.</title>
        <authorList>
            <person name="Reynolds N.K."/>
            <person name="Stajich J.E."/>
            <person name="Barry K."/>
            <person name="Grigoriev I.V."/>
            <person name="Crous P."/>
            <person name="Smith M.E."/>
        </authorList>
    </citation>
    <scope>NUCLEOTIDE SEQUENCE</scope>
    <source>
        <strain evidence="1">RSA 861</strain>
    </source>
</reference>
<proteinExistence type="predicted"/>
<keyword evidence="2" id="KW-1185">Reference proteome</keyword>
<organism evidence="1 2">
    <name type="scientific">Tieghemiomyces parasiticus</name>
    <dbReference type="NCBI Taxonomy" id="78921"/>
    <lineage>
        <taxon>Eukaryota</taxon>
        <taxon>Fungi</taxon>
        <taxon>Fungi incertae sedis</taxon>
        <taxon>Zoopagomycota</taxon>
        <taxon>Kickxellomycotina</taxon>
        <taxon>Dimargaritomycetes</taxon>
        <taxon>Dimargaritales</taxon>
        <taxon>Dimargaritaceae</taxon>
        <taxon>Tieghemiomyces</taxon>
    </lineage>
</organism>
<dbReference type="AlphaFoldDB" id="A0A9W7ZQ85"/>
<gene>
    <name evidence="1" type="ORF">IWQ60_010899</name>
</gene>
<comment type="caution">
    <text evidence="1">The sequence shown here is derived from an EMBL/GenBank/DDBJ whole genome shotgun (WGS) entry which is preliminary data.</text>
</comment>
<dbReference type="OrthoDB" id="61900at2759"/>
<dbReference type="EMBL" id="JANBPT010001118">
    <property type="protein sequence ID" value="KAJ1909962.1"/>
    <property type="molecule type" value="Genomic_DNA"/>
</dbReference>
<sequence length="248" mass="27920">MSPQVALDWSDLRDHEQAWFAALSPTYRTYLAVEPGEDVRRLQQETDTVAYRTRDLGFWGEILFLALELKPCVLLWFGDDTGVTGIEVCEARCASSPRSWVKQIVLDDYVARVIRPGLDLDRYALVQIDHTLASPEMDLRHAYVLYDRTHAAAATVEDYLLNPKRTTVDESVLQTVLDYPGSLPSDPAQVSQLVEVAYGVVDSDTNVSPRWVTSFGALRQQLPAVRQHFGRYQTACRQAGVDLRLAYG</sequence>
<protein>
    <submittedName>
        <fullName evidence="1">Uncharacterized protein</fullName>
    </submittedName>
</protein>